<dbReference type="RefSeq" id="WP_271902141.1">
    <property type="nucleotide sequence ID" value="NZ_JAOTHD010000004.1"/>
</dbReference>
<feature type="compositionally biased region" description="Basic residues" evidence="1">
    <location>
        <begin position="22"/>
        <end position="44"/>
    </location>
</feature>
<comment type="caution">
    <text evidence="2">The sequence shown here is derived from an EMBL/GenBank/DDBJ whole genome shotgun (WGS) entry which is preliminary data.</text>
</comment>
<evidence type="ECO:0000313" key="3">
    <source>
        <dbReference type="Proteomes" id="UP001141961"/>
    </source>
</evidence>
<gene>
    <name evidence="2" type="ORF">ODV14_02215</name>
</gene>
<organism evidence="2 3">
    <name type="scientific">Lactobacillus amylovorus</name>
    <dbReference type="NCBI Taxonomy" id="1604"/>
    <lineage>
        <taxon>Bacteria</taxon>
        <taxon>Bacillati</taxon>
        <taxon>Bacillota</taxon>
        <taxon>Bacilli</taxon>
        <taxon>Lactobacillales</taxon>
        <taxon>Lactobacillaceae</taxon>
        <taxon>Lactobacillus</taxon>
    </lineage>
</organism>
<dbReference type="Proteomes" id="UP001141961">
    <property type="component" value="Unassembled WGS sequence"/>
</dbReference>
<protein>
    <submittedName>
        <fullName evidence="2">Uncharacterized protein</fullName>
    </submittedName>
</protein>
<accession>A0AAW6B8I4</accession>
<reference evidence="2" key="1">
    <citation type="journal article" date="2022" name="Microorganisms">
        <title>Antibiotic Susceptibility, Resistance Gene Determinants and Corresponding Genomic Regions in Lactobacillus amylovorus Isolates Derived from Wild Boars and Domestic Pigs.</title>
        <authorList>
            <person name="Moravkova M."/>
            <person name="Kostovova I."/>
            <person name="Kavanova K."/>
            <person name="Pechar R."/>
            <person name="Stanek S."/>
            <person name="Brychta A."/>
            <person name="Zeman M."/>
            <person name="Kubasova T."/>
        </authorList>
    </citation>
    <scope>NUCLEOTIDE SEQUENCE</scope>
    <source>
        <strain evidence="2">M597B</strain>
    </source>
</reference>
<sequence>MYRARVMRFNKNNMPNDDPQKNAKHRRELLRKAIKRNENKKRHSDKTTPVSANEIKKLRQQLSKYEKRVNSLQSQSKKSLQKCKAIKQENYRLRKENRESRLNTRQAEQESEQLKADFQKKLDALNLKNFREEKINNWLDQHKINDMENLTNYIDHLTDRYELISLLFQVQAEKNKDLFTNLMDQLKKNGKLLKEID</sequence>
<feature type="region of interest" description="Disordered" evidence="1">
    <location>
        <begin position="1"/>
        <end position="53"/>
    </location>
</feature>
<dbReference type="EMBL" id="JAOTHD010000004">
    <property type="protein sequence ID" value="MDB6246176.1"/>
    <property type="molecule type" value="Genomic_DNA"/>
</dbReference>
<evidence type="ECO:0000256" key="1">
    <source>
        <dbReference type="SAM" id="MobiDB-lite"/>
    </source>
</evidence>
<evidence type="ECO:0000313" key="2">
    <source>
        <dbReference type="EMBL" id="MDB6246176.1"/>
    </source>
</evidence>
<proteinExistence type="predicted"/>
<dbReference type="AlphaFoldDB" id="A0AAW6B8I4"/>
<reference evidence="2" key="2">
    <citation type="submission" date="2022-10" db="EMBL/GenBank/DDBJ databases">
        <authorList>
            <person name="Kostovova I."/>
            <person name="Moravkova M."/>
            <person name="Pechar R."/>
        </authorList>
    </citation>
    <scope>NUCLEOTIDE SEQUENCE</scope>
    <source>
        <strain evidence="2">M597B</strain>
    </source>
</reference>
<name>A0AAW6B8I4_LACAM</name>